<dbReference type="Gene3D" id="3.40.50.720">
    <property type="entry name" value="NAD(P)-binding Rossmann-like Domain"/>
    <property type="match status" value="1"/>
</dbReference>
<accession>A0A2V0PDQ7</accession>
<dbReference type="Proteomes" id="UP000247498">
    <property type="component" value="Unassembled WGS sequence"/>
</dbReference>
<evidence type="ECO:0000256" key="3">
    <source>
        <dbReference type="SAM" id="SignalP"/>
    </source>
</evidence>
<dbReference type="PRINTS" id="PR00081">
    <property type="entry name" value="GDHRDH"/>
</dbReference>
<sequence length="417" mass="42162">MRPIAQPRRAWPVLLLLLAPPLPLAGGARAQAPAPGDRAKVVLRGPDDCTCAPCGCDPNGSCEGSGGCAPKGLYGGGAKAPADRAPRGARFDGKTVLITGGSSGIGFAAAEAFVRECAAVFFSGRDAARGAAAQAHLRALAPAGCGAAAAGGAGARATFVPADVRNATATREFVRAAGDFQIALLNAGVGGYGVRRLVDVDDSFFSPGFEHDPLEINVRGLIISMREVLRHWEARCRDGGGNKCARAMVVTGSISGQVPSPRFAIYAASKAAVNSLCRSVAAEYRPPVEGVFGGDGALSVRVNCVSPGPTNTKLFRDIAKGNGDYGNLYPFQCWQQAPGGGGALSVVNGGVGGAGQCPSIKLGEPINVQAFVGGQKGVNTRIADAAEQAAVILNLASDDASSINGAVVTSDGGYTTV</sequence>
<dbReference type="InterPro" id="IPR002347">
    <property type="entry name" value="SDR_fam"/>
</dbReference>
<comment type="caution">
    <text evidence="4">The sequence shown here is derived from an EMBL/GenBank/DDBJ whole genome shotgun (WGS) entry which is preliminary data.</text>
</comment>
<proteinExistence type="inferred from homology"/>
<dbReference type="InterPro" id="IPR020904">
    <property type="entry name" value="Sc_DH/Rdtase_CS"/>
</dbReference>
<feature type="signal peptide" evidence="3">
    <location>
        <begin position="1"/>
        <end position="30"/>
    </location>
</feature>
<reference evidence="4 5" key="1">
    <citation type="journal article" date="2018" name="Sci. Rep.">
        <title>Raphidocelis subcapitata (=Pseudokirchneriella subcapitata) provides an insight into genome evolution and environmental adaptations in the Sphaeropleales.</title>
        <authorList>
            <person name="Suzuki S."/>
            <person name="Yamaguchi H."/>
            <person name="Nakajima N."/>
            <person name="Kawachi M."/>
        </authorList>
    </citation>
    <scope>NUCLEOTIDE SEQUENCE [LARGE SCALE GENOMIC DNA]</scope>
    <source>
        <strain evidence="4 5">NIES-35</strain>
    </source>
</reference>
<dbReference type="PANTHER" id="PTHR43008:SF4">
    <property type="entry name" value="CHAIN DEHYDROGENASE, PUTATIVE (AFU_ORTHOLOGUE AFUA_4G08710)-RELATED"/>
    <property type="match status" value="1"/>
</dbReference>
<dbReference type="CDD" id="cd05233">
    <property type="entry name" value="SDR_c"/>
    <property type="match status" value="1"/>
</dbReference>
<dbReference type="AlphaFoldDB" id="A0A2V0PDQ7"/>
<feature type="chain" id="PRO_5016091542" evidence="3">
    <location>
        <begin position="31"/>
        <end position="417"/>
    </location>
</feature>
<dbReference type="STRING" id="307507.A0A2V0PDQ7"/>
<dbReference type="GO" id="GO:0016616">
    <property type="term" value="F:oxidoreductase activity, acting on the CH-OH group of donors, NAD or NADP as acceptor"/>
    <property type="evidence" value="ECO:0007669"/>
    <property type="project" value="UniProtKB-ARBA"/>
</dbReference>
<dbReference type="PANTHER" id="PTHR43008">
    <property type="entry name" value="BENZIL REDUCTASE"/>
    <property type="match status" value="1"/>
</dbReference>
<comment type="similarity">
    <text evidence="1">Belongs to the short-chain dehydrogenases/reductases (SDR) family.</text>
</comment>
<dbReference type="GO" id="GO:0050664">
    <property type="term" value="F:oxidoreductase activity, acting on NAD(P)H, oxygen as acceptor"/>
    <property type="evidence" value="ECO:0007669"/>
    <property type="project" value="TreeGrafter"/>
</dbReference>
<dbReference type="InterPro" id="IPR036291">
    <property type="entry name" value="NAD(P)-bd_dom_sf"/>
</dbReference>
<evidence type="ECO:0000313" key="4">
    <source>
        <dbReference type="EMBL" id="GBF95307.1"/>
    </source>
</evidence>
<evidence type="ECO:0000313" key="5">
    <source>
        <dbReference type="Proteomes" id="UP000247498"/>
    </source>
</evidence>
<dbReference type="OrthoDB" id="1669814at2759"/>
<evidence type="ECO:0000256" key="2">
    <source>
        <dbReference type="ARBA" id="ARBA00023002"/>
    </source>
</evidence>
<protein>
    <submittedName>
        <fullName evidence="4">Uncharacterized protein</fullName>
    </submittedName>
</protein>
<name>A0A2V0PDQ7_9CHLO</name>
<organism evidence="4 5">
    <name type="scientific">Raphidocelis subcapitata</name>
    <dbReference type="NCBI Taxonomy" id="307507"/>
    <lineage>
        <taxon>Eukaryota</taxon>
        <taxon>Viridiplantae</taxon>
        <taxon>Chlorophyta</taxon>
        <taxon>core chlorophytes</taxon>
        <taxon>Chlorophyceae</taxon>
        <taxon>CS clade</taxon>
        <taxon>Sphaeropleales</taxon>
        <taxon>Selenastraceae</taxon>
        <taxon>Raphidocelis</taxon>
    </lineage>
</organism>
<keyword evidence="2" id="KW-0560">Oxidoreductase</keyword>
<dbReference type="SUPFAM" id="SSF51735">
    <property type="entry name" value="NAD(P)-binding Rossmann-fold domains"/>
    <property type="match status" value="1"/>
</dbReference>
<gene>
    <name evidence="4" type="ORF">Rsub_08338</name>
</gene>
<evidence type="ECO:0000256" key="1">
    <source>
        <dbReference type="ARBA" id="ARBA00006484"/>
    </source>
</evidence>
<dbReference type="EMBL" id="BDRX01000062">
    <property type="protein sequence ID" value="GBF95307.1"/>
    <property type="molecule type" value="Genomic_DNA"/>
</dbReference>
<keyword evidence="5" id="KW-1185">Reference proteome</keyword>
<keyword evidence="3" id="KW-0732">Signal</keyword>
<dbReference type="Pfam" id="PF00106">
    <property type="entry name" value="adh_short"/>
    <property type="match status" value="1"/>
</dbReference>
<dbReference type="InParanoid" id="A0A2V0PDQ7"/>
<dbReference type="PROSITE" id="PS00061">
    <property type="entry name" value="ADH_SHORT"/>
    <property type="match status" value="1"/>
</dbReference>